<dbReference type="Proteomes" id="UP000030685">
    <property type="component" value="Unassembled WGS sequence"/>
</dbReference>
<evidence type="ECO:0000313" key="1">
    <source>
        <dbReference type="EMBL" id="EXL98059.1"/>
    </source>
</evidence>
<dbReference type="HOGENOM" id="CLU_3279404_0_0_1"/>
<dbReference type="EMBL" id="JH658287">
    <property type="protein sequence ID" value="EXL98059.1"/>
    <property type="molecule type" value="Genomic_DNA"/>
</dbReference>
<proteinExistence type="predicted"/>
<gene>
    <name evidence="1" type="ORF">FOIG_09618</name>
</gene>
<dbReference type="AlphaFoldDB" id="X0KMJ0"/>
<reference evidence="1" key="1">
    <citation type="submission" date="2011-11" db="EMBL/GenBank/DDBJ databases">
        <title>The Genome Sequence of Fusarium oxysporum II5.</title>
        <authorList>
            <consortium name="The Broad Institute Genome Sequencing Platform"/>
            <person name="Ma L.-J."/>
            <person name="Gale L.R."/>
            <person name="Schwartz D.C."/>
            <person name="Zhou S."/>
            <person name="Corby-Kistler H."/>
            <person name="Young S.K."/>
            <person name="Zeng Q."/>
            <person name="Gargeya S."/>
            <person name="Fitzgerald M."/>
            <person name="Haas B."/>
            <person name="Abouelleil A."/>
            <person name="Alvarado L."/>
            <person name="Arachchi H.M."/>
            <person name="Berlin A."/>
            <person name="Brown A."/>
            <person name="Chapman S.B."/>
            <person name="Chen Z."/>
            <person name="Dunbar C."/>
            <person name="Freedman E."/>
            <person name="Gearin G."/>
            <person name="Goldberg J."/>
            <person name="Griggs A."/>
            <person name="Gujja S."/>
            <person name="Heiman D."/>
            <person name="Howarth C."/>
            <person name="Larson L."/>
            <person name="Lui A."/>
            <person name="MacDonald P.J.P."/>
            <person name="Montmayeur A."/>
            <person name="Murphy C."/>
            <person name="Neiman D."/>
            <person name="Pearson M."/>
            <person name="Priest M."/>
            <person name="Roberts A."/>
            <person name="Saif S."/>
            <person name="Shea T."/>
            <person name="Shenoy N."/>
            <person name="Sisk P."/>
            <person name="Stolte C."/>
            <person name="Sykes S."/>
            <person name="Wortman J."/>
            <person name="Nusbaum C."/>
            <person name="Birren B."/>
        </authorList>
    </citation>
    <scope>NUCLEOTIDE SEQUENCE [LARGE SCALE GENOMIC DNA]</scope>
    <source>
        <strain evidence="1">54006</strain>
    </source>
</reference>
<reference evidence="1" key="2">
    <citation type="submission" date="2012-05" db="EMBL/GenBank/DDBJ databases">
        <title>The Genome Annotation of Fusarium oxysporum II5.</title>
        <authorList>
            <consortium name="The Broad Institute Genomics Platform"/>
            <person name="Ma L.-J."/>
            <person name="Corby-Kistler H."/>
            <person name="Broz K."/>
            <person name="Gale L.R."/>
            <person name="Jonkers W."/>
            <person name="O'Donnell K."/>
            <person name="Ploetz R."/>
            <person name="Steinberg C."/>
            <person name="Schwartz D.C."/>
            <person name="VanEtten H."/>
            <person name="Zhou S."/>
            <person name="Young S.K."/>
            <person name="Zeng Q."/>
            <person name="Gargeya S."/>
            <person name="Fitzgerald M."/>
            <person name="Abouelleil A."/>
            <person name="Alvarado L."/>
            <person name="Chapman S.B."/>
            <person name="Gainer-Dewar J."/>
            <person name="Goldberg J."/>
            <person name="Griggs A."/>
            <person name="Gujja S."/>
            <person name="Hansen M."/>
            <person name="Howarth C."/>
            <person name="Imamovic A."/>
            <person name="Ireland A."/>
            <person name="Larimer J."/>
            <person name="McCowan C."/>
            <person name="Murphy C."/>
            <person name="Pearson M."/>
            <person name="Poon T.W."/>
            <person name="Priest M."/>
            <person name="Roberts A."/>
            <person name="Saif S."/>
            <person name="Shea T."/>
            <person name="Sykes S."/>
            <person name="Wortman J."/>
            <person name="Nusbaum C."/>
            <person name="Birren B."/>
        </authorList>
    </citation>
    <scope>NUCLEOTIDE SEQUENCE</scope>
    <source>
        <strain evidence="1">54006</strain>
    </source>
</reference>
<sequence length="42" mass="4579">MPSRPPTDNAMPGTRCPKCSTPENDVWVIPGRNCGHCGTYCE</sequence>
<dbReference type="VEuPathDB" id="FungiDB:FOIG_09618"/>
<organism evidence="1">
    <name type="scientific">Fusarium odoratissimum (strain NRRL 54006)</name>
    <dbReference type="NCBI Taxonomy" id="1089451"/>
    <lineage>
        <taxon>Eukaryota</taxon>
        <taxon>Fungi</taxon>
        <taxon>Dikarya</taxon>
        <taxon>Ascomycota</taxon>
        <taxon>Pezizomycotina</taxon>
        <taxon>Sordariomycetes</taxon>
        <taxon>Hypocreomycetidae</taxon>
        <taxon>Hypocreales</taxon>
        <taxon>Nectriaceae</taxon>
        <taxon>Fusarium</taxon>
        <taxon>Fusarium oxysporum species complex</taxon>
        <taxon>Fusarium oxysporum f. sp. cubense (strain race 4)</taxon>
    </lineage>
</organism>
<dbReference type="GeneID" id="42034793"/>
<accession>X0KMJ0</accession>
<dbReference type="RefSeq" id="XP_031060149.1">
    <property type="nucleotide sequence ID" value="XM_031209898.1"/>
</dbReference>
<protein>
    <submittedName>
        <fullName evidence="1">Uncharacterized protein</fullName>
    </submittedName>
</protein>
<name>X0KMJ0_FUSO5</name>